<dbReference type="Proteomes" id="UP001596496">
    <property type="component" value="Unassembled WGS sequence"/>
</dbReference>
<name>A0ABW2P0D3_9ACTN</name>
<gene>
    <name evidence="1" type="ORF">ACFQSB_06550</name>
</gene>
<dbReference type="InterPro" id="IPR011990">
    <property type="entry name" value="TPR-like_helical_dom_sf"/>
</dbReference>
<evidence type="ECO:0000313" key="1">
    <source>
        <dbReference type="EMBL" id="MFC7381860.1"/>
    </source>
</evidence>
<accession>A0ABW2P0D3</accession>
<dbReference type="Gene3D" id="1.10.260.40">
    <property type="entry name" value="lambda repressor-like DNA-binding domains"/>
    <property type="match status" value="1"/>
</dbReference>
<dbReference type="SUPFAM" id="SSF48452">
    <property type="entry name" value="TPR-like"/>
    <property type="match status" value="1"/>
</dbReference>
<organism evidence="1 2">
    <name type="scientific">Sphaerisporangium rhizosphaerae</name>
    <dbReference type="NCBI Taxonomy" id="2269375"/>
    <lineage>
        <taxon>Bacteria</taxon>
        <taxon>Bacillati</taxon>
        <taxon>Actinomycetota</taxon>
        <taxon>Actinomycetes</taxon>
        <taxon>Streptosporangiales</taxon>
        <taxon>Streptosporangiaceae</taxon>
        <taxon>Sphaerisporangium</taxon>
    </lineage>
</organism>
<reference evidence="2" key="1">
    <citation type="journal article" date="2019" name="Int. J. Syst. Evol. Microbiol.">
        <title>The Global Catalogue of Microorganisms (GCM) 10K type strain sequencing project: providing services to taxonomists for standard genome sequencing and annotation.</title>
        <authorList>
            <consortium name="The Broad Institute Genomics Platform"/>
            <consortium name="The Broad Institute Genome Sequencing Center for Infectious Disease"/>
            <person name="Wu L."/>
            <person name="Ma J."/>
        </authorList>
    </citation>
    <scope>NUCLEOTIDE SEQUENCE [LARGE SCALE GENOMIC DNA]</scope>
    <source>
        <strain evidence="2">CECT 7649</strain>
    </source>
</reference>
<evidence type="ECO:0000313" key="2">
    <source>
        <dbReference type="Proteomes" id="UP001596496"/>
    </source>
</evidence>
<evidence type="ECO:0008006" key="3">
    <source>
        <dbReference type="Google" id="ProtNLM"/>
    </source>
</evidence>
<dbReference type="EMBL" id="JBHTCG010000003">
    <property type="protein sequence ID" value="MFC7381860.1"/>
    <property type="molecule type" value="Genomic_DNA"/>
</dbReference>
<keyword evidence="2" id="KW-1185">Reference proteome</keyword>
<dbReference type="Gene3D" id="1.25.40.10">
    <property type="entry name" value="Tetratricopeptide repeat domain"/>
    <property type="match status" value="1"/>
</dbReference>
<protein>
    <recommendedName>
        <fullName evidence="3">XRE family transcriptional regulator</fullName>
    </recommendedName>
</protein>
<dbReference type="InterPro" id="IPR010982">
    <property type="entry name" value="Lambda_DNA-bd_dom_sf"/>
</dbReference>
<sequence>MPDTVPNVQLRAWRNSAQLTRAELAARINATPIGIKERLNCDEERIRRWEAGEVSWPHTPYRLALTQATGVDVEDLGFSRAKRGPNRLVEAQFMPVDAMRAEAELYGTMELAQQLQASDVGPGTLEALSEAVDLLCRAYPVVPAATLRDRTQKRLAQINRLLSGRLTLAQHRELLVITGWLTALLGCIHYDLGEREEAETSRRAAYEMGRQVGHGELMGWAHEMSAWFALVEGRYEDVVTAARMGQDAAGLSSAMVQLSLQEARGLARMGDRREADKALSRGADILAKLPLPENPDHHFVFDHAKWMFYAATAYTWLGDNDRAEEHALETIQMHTRPDGTSNAPMRVADAHIDLGIVHARRGNLDAAVDQGLAAFDIERKSLTDLVNRASDLDRVLRQTYGREALAQEFHERFITARKALHTRRHDLLDHS</sequence>
<comment type="caution">
    <text evidence="1">The sequence shown here is derived from an EMBL/GenBank/DDBJ whole genome shotgun (WGS) entry which is preliminary data.</text>
</comment>
<proteinExistence type="predicted"/>
<dbReference type="RefSeq" id="WP_380824923.1">
    <property type="nucleotide sequence ID" value="NZ_JBHTCG010000003.1"/>
</dbReference>